<comment type="caution">
    <text evidence="1">The sequence shown here is derived from an EMBL/GenBank/DDBJ whole genome shotgun (WGS) entry which is preliminary data.</text>
</comment>
<dbReference type="VEuPathDB" id="FungiDB:FUN_024301"/>
<sequence length="136" mass="16109">MPSYTCLRILDLHNEAKVFDFTTKDMSNEERNYNAEEEWSLIPLLPGYVAFTTAGKNQFKLLILKSNNQLLFFWEEFSLDVSYSNRKAHSIERLAFYCMLKKYSLESNTTIRSILDLYDLQVINKLQKLVYEKFPL</sequence>
<gene>
    <name evidence="1" type="ORF">RhiirA4_458121</name>
</gene>
<proteinExistence type="predicted"/>
<evidence type="ECO:0000313" key="1">
    <source>
        <dbReference type="EMBL" id="PKY43976.1"/>
    </source>
</evidence>
<protein>
    <submittedName>
        <fullName evidence="1">Uncharacterized protein</fullName>
    </submittedName>
</protein>
<evidence type="ECO:0000313" key="2">
    <source>
        <dbReference type="Proteomes" id="UP000234323"/>
    </source>
</evidence>
<keyword evidence="2" id="KW-1185">Reference proteome</keyword>
<accession>A0A2I1GBH0</accession>
<dbReference type="EMBL" id="LLXI01000290">
    <property type="protein sequence ID" value="PKY43976.1"/>
    <property type="molecule type" value="Genomic_DNA"/>
</dbReference>
<name>A0A2I1GBH0_9GLOM</name>
<organism evidence="1 2">
    <name type="scientific">Rhizophagus irregularis</name>
    <dbReference type="NCBI Taxonomy" id="588596"/>
    <lineage>
        <taxon>Eukaryota</taxon>
        <taxon>Fungi</taxon>
        <taxon>Fungi incertae sedis</taxon>
        <taxon>Mucoromycota</taxon>
        <taxon>Glomeromycotina</taxon>
        <taxon>Glomeromycetes</taxon>
        <taxon>Glomerales</taxon>
        <taxon>Glomeraceae</taxon>
        <taxon>Rhizophagus</taxon>
    </lineage>
</organism>
<reference evidence="1 2" key="1">
    <citation type="submission" date="2015-10" db="EMBL/GenBank/DDBJ databases">
        <title>Genome analyses suggest a sexual origin of heterokaryosis in a supposedly ancient asexual fungus.</title>
        <authorList>
            <person name="Ropars J."/>
            <person name="Sedzielewska K."/>
            <person name="Noel J."/>
            <person name="Charron P."/>
            <person name="Farinelli L."/>
            <person name="Marton T."/>
            <person name="Kruger M."/>
            <person name="Pelin A."/>
            <person name="Brachmann A."/>
            <person name="Corradi N."/>
        </authorList>
    </citation>
    <scope>NUCLEOTIDE SEQUENCE [LARGE SCALE GENOMIC DNA]</scope>
    <source>
        <strain evidence="1 2">A4</strain>
    </source>
</reference>
<dbReference type="Proteomes" id="UP000234323">
    <property type="component" value="Unassembled WGS sequence"/>
</dbReference>
<dbReference type="AlphaFoldDB" id="A0A2I1GBH0"/>